<evidence type="ECO:0000256" key="5">
    <source>
        <dbReference type="SAM" id="SignalP"/>
    </source>
</evidence>
<dbReference type="InterPro" id="IPR029045">
    <property type="entry name" value="ClpP/crotonase-like_dom_sf"/>
</dbReference>
<sequence>MIVRPCPRMTTSVSFATVLVLYLSMSMSMMSTFPIACEAFVIPNISNQIRLIEDILHDSVTQTQCSNANKSKNNCRNLEMNRNNADHMSMKVVKNAIGNWKSISDERRRTLSPTYASHGRPLSLALALFASVLFAPLDMSINYGDQMQAHPYQHQNSISIPIPISIQARSTIANALPLNENQQFVSDVWFAVTAQFFDPTFNGMTENGWREEKLKAIQAVAETGPDAEDEIIVTQAINDMLGTLGDPYTRYLPREKYESLAAYARGGSAGIGVQLLLNPRVDAGSSVMVANVSSEGPAMKSGMRQGDVIVQIDGESMEGMGVTAELVAAKCRGDPGSKVEVLVRHSYDEGGGEGDDSKAKEERISITRANVKINPVQTYTFISPLKEQTVGLLNIPAFTQETSSQVIDAIRKVKNDNDVNAIVIDLRGNVGGYMPAGIDTAKLFLAGRRVIVAEVNKIGQASVSYADGIGADTSTPLYILVDRRTASASEIFAAALQDNRRAVLVGEEKTFGKGRIQNVQNVGNGCGVAVTRARYVTPNGRDVHGVGITPNKMAATCGPNDSAKVCLENIL</sequence>
<feature type="domain" description="PDZ" evidence="6">
    <location>
        <begin position="260"/>
        <end position="320"/>
    </location>
</feature>
<dbReference type="GO" id="GO:0008236">
    <property type="term" value="F:serine-type peptidase activity"/>
    <property type="evidence" value="ECO:0007669"/>
    <property type="project" value="UniProtKB-KW"/>
</dbReference>
<dbReference type="SMART" id="SM00228">
    <property type="entry name" value="PDZ"/>
    <property type="match status" value="1"/>
</dbReference>
<dbReference type="NCBIfam" id="TIGR00225">
    <property type="entry name" value="prc"/>
    <property type="match status" value="1"/>
</dbReference>
<reference evidence="7" key="1">
    <citation type="submission" date="2021-01" db="EMBL/GenBank/DDBJ databases">
        <authorList>
            <person name="Corre E."/>
            <person name="Pelletier E."/>
            <person name="Niang G."/>
            <person name="Scheremetjew M."/>
            <person name="Finn R."/>
            <person name="Kale V."/>
            <person name="Holt S."/>
            <person name="Cochrane G."/>
            <person name="Meng A."/>
            <person name="Brown T."/>
            <person name="Cohen L."/>
        </authorList>
    </citation>
    <scope>NUCLEOTIDE SEQUENCE</scope>
    <source>
        <strain evidence="7">MM31A-1</strain>
    </source>
</reference>
<dbReference type="SUPFAM" id="SSF50156">
    <property type="entry name" value="PDZ domain-like"/>
    <property type="match status" value="1"/>
</dbReference>
<dbReference type="GO" id="GO:0006508">
    <property type="term" value="P:proteolysis"/>
    <property type="evidence" value="ECO:0007669"/>
    <property type="project" value="UniProtKB-KW"/>
</dbReference>
<dbReference type="Gene3D" id="3.30.750.44">
    <property type="match status" value="1"/>
</dbReference>
<dbReference type="PROSITE" id="PS50106">
    <property type="entry name" value="PDZ"/>
    <property type="match status" value="1"/>
</dbReference>
<feature type="signal peptide" evidence="5">
    <location>
        <begin position="1"/>
        <end position="39"/>
    </location>
</feature>
<dbReference type="EMBL" id="HBIO01003518">
    <property type="protein sequence ID" value="CAE0457575.1"/>
    <property type="molecule type" value="Transcribed_RNA"/>
</dbReference>
<dbReference type="PANTHER" id="PTHR32060:SF22">
    <property type="entry name" value="CARBOXYL-TERMINAL-PROCESSING PEPTIDASE 3, CHLOROPLASTIC"/>
    <property type="match status" value="1"/>
</dbReference>
<evidence type="ECO:0000256" key="2">
    <source>
        <dbReference type="ARBA" id="ARBA00022670"/>
    </source>
</evidence>
<dbReference type="SMART" id="SM00245">
    <property type="entry name" value="TSPc"/>
    <property type="match status" value="1"/>
</dbReference>
<keyword evidence="5" id="KW-0732">Signal</keyword>
<evidence type="ECO:0000256" key="3">
    <source>
        <dbReference type="ARBA" id="ARBA00022801"/>
    </source>
</evidence>
<dbReference type="Pfam" id="PF03572">
    <property type="entry name" value="Peptidase_S41"/>
    <property type="match status" value="1"/>
</dbReference>
<dbReference type="CDD" id="cd07560">
    <property type="entry name" value="Peptidase_S41_CPP"/>
    <property type="match status" value="1"/>
</dbReference>
<feature type="chain" id="PRO_5031041718" description="PDZ domain-containing protein" evidence="5">
    <location>
        <begin position="40"/>
        <end position="571"/>
    </location>
</feature>
<evidence type="ECO:0000256" key="1">
    <source>
        <dbReference type="ARBA" id="ARBA00009179"/>
    </source>
</evidence>
<gene>
    <name evidence="7" type="ORF">CDEB00056_LOCUS2416</name>
</gene>
<dbReference type="InterPro" id="IPR005151">
    <property type="entry name" value="Tail-specific_protease"/>
</dbReference>
<dbReference type="Gene3D" id="3.90.226.10">
    <property type="entry name" value="2-enoyl-CoA Hydratase, Chain A, domain 1"/>
    <property type="match status" value="1"/>
</dbReference>
<dbReference type="AlphaFoldDB" id="A0A7S3V553"/>
<keyword evidence="2" id="KW-0645">Protease</keyword>
<comment type="similarity">
    <text evidence="1">Belongs to the peptidase S41A family.</text>
</comment>
<proteinExistence type="inferred from homology"/>
<dbReference type="CDD" id="cd06782">
    <property type="entry name" value="cpPDZ_CPP-like"/>
    <property type="match status" value="1"/>
</dbReference>
<accession>A0A7S3V553</accession>
<protein>
    <recommendedName>
        <fullName evidence="6">PDZ domain-containing protein</fullName>
    </recommendedName>
</protein>
<dbReference type="PANTHER" id="PTHR32060">
    <property type="entry name" value="TAIL-SPECIFIC PROTEASE"/>
    <property type="match status" value="1"/>
</dbReference>
<dbReference type="Gene3D" id="2.30.42.10">
    <property type="match status" value="1"/>
</dbReference>
<keyword evidence="3" id="KW-0378">Hydrolase</keyword>
<dbReference type="InterPro" id="IPR001478">
    <property type="entry name" value="PDZ"/>
</dbReference>
<evidence type="ECO:0000256" key="4">
    <source>
        <dbReference type="ARBA" id="ARBA00022825"/>
    </source>
</evidence>
<evidence type="ECO:0000313" key="7">
    <source>
        <dbReference type="EMBL" id="CAE0457575.1"/>
    </source>
</evidence>
<organism evidence="7">
    <name type="scientific">Chaetoceros debilis</name>
    <dbReference type="NCBI Taxonomy" id="122233"/>
    <lineage>
        <taxon>Eukaryota</taxon>
        <taxon>Sar</taxon>
        <taxon>Stramenopiles</taxon>
        <taxon>Ochrophyta</taxon>
        <taxon>Bacillariophyta</taxon>
        <taxon>Coscinodiscophyceae</taxon>
        <taxon>Chaetocerotophycidae</taxon>
        <taxon>Chaetocerotales</taxon>
        <taxon>Chaetocerotaceae</taxon>
        <taxon>Chaetoceros</taxon>
    </lineage>
</organism>
<dbReference type="InterPro" id="IPR036034">
    <property type="entry name" value="PDZ_sf"/>
</dbReference>
<dbReference type="Pfam" id="PF13180">
    <property type="entry name" value="PDZ_2"/>
    <property type="match status" value="1"/>
</dbReference>
<dbReference type="GO" id="GO:0004175">
    <property type="term" value="F:endopeptidase activity"/>
    <property type="evidence" value="ECO:0007669"/>
    <property type="project" value="TreeGrafter"/>
</dbReference>
<dbReference type="InterPro" id="IPR004447">
    <property type="entry name" value="Peptidase_S41A"/>
</dbReference>
<name>A0A7S3V553_9STRA</name>
<evidence type="ECO:0000259" key="6">
    <source>
        <dbReference type="PROSITE" id="PS50106"/>
    </source>
</evidence>
<dbReference type="SUPFAM" id="SSF52096">
    <property type="entry name" value="ClpP/crotonase"/>
    <property type="match status" value="1"/>
</dbReference>
<keyword evidence="4" id="KW-0720">Serine protease</keyword>